<dbReference type="EMBL" id="CAJVQB010042055">
    <property type="protein sequence ID" value="CAG8830073.1"/>
    <property type="molecule type" value="Genomic_DNA"/>
</dbReference>
<gene>
    <name evidence="2" type="ORF">GMARGA_LOCUS30190</name>
</gene>
<organism evidence="2 3">
    <name type="scientific">Gigaspora margarita</name>
    <dbReference type="NCBI Taxonomy" id="4874"/>
    <lineage>
        <taxon>Eukaryota</taxon>
        <taxon>Fungi</taxon>
        <taxon>Fungi incertae sedis</taxon>
        <taxon>Mucoromycota</taxon>
        <taxon>Glomeromycotina</taxon>
        <taxon>Glomeromycetes</taxon>
        <taxon>Diversisporales</taxon>
        <taxon>Gigasporaceae</taxon>
        <taxon>Gigaspora</taxon>
    </lineage>
</organism>
<keyword evidence="1" id="KW-1133">Transmembrane helix</keyword>
<reference evidence="2 3" key="1">
    <citation type="submission" date="2021-06" db="EMBL/GenBank/DDBJ databases">
        <authorList>
            <person name="Kallberg Y."/>
            <person name="Tangrot J."/>
            <person name="Rosling A."/>
        </authorList>
    </citation>
    <scope>NUCLEOTIDE SEQUENCE [LARGE SCALE GENOMIC DNA]</scope>
    <source>
        <strain evidence="2 3">120-4 pot B 10/14</strain>
    </source>
</reference>
<evidence type="ECO:0000256" key="1">
    <source>
        <dbReference type="SAM" id="Phobius"/>
    </source>
</evidence>
<comment type="caution">
    <text evidence="2">The sequence shown here is derived from an EMBL/GenBank/DDBJ whole genome shotgun (WGS) entry which is preliminary data.</text>
</comment>
<keyword evidence="1" id="KW-0472">Membrane</keyword>
<name>A0ABN7WFB9_GIGMA</name>
<evidence type="ECO:0000313" key="3">
    <source>
        <dbReference type="Proteomes" id="UP000789901"/>
    </source>
</evidence>
<feature type="transmembrane region" description="Helical" evidence="1">
    <location>
        <begin position="68"/>
        <end position="88"/>
    </location>
</feature>
<evidence type="ECO:0000313" key="2">
    <source>
        <dbReference type="EMBL" id="CAG8830073.1"/>
    </source>
</evidence>
<feature type="non-terminal residue" evidence="2">
    <location>
        <position position="1"/>
    </location>
</feature>
<sequence length="114" mass="12449">VSSGVPPFRAFKNTLARMTKHLIKGNLETPIEGTPVDFKNLYCTAWSDNLDSTIVTLAGVANFWCHHVVISVADIFALVFSDFVIVFAVGHRFLVSPCCSLVLLVLTFALSFAS</sequence>
<accession>A0ABN7WFB9</accession>
<proteinExistence type="predicted"/>
<dbReference type="Proteomes" id="UP000789901">
    <property type="component" value="Unassembled WGS sequence"/>
</dbReference>
<keyword evidence="3" id="KW-1185">Reference proteome</keyword>
<feature type="non-terminal residue" evidence="2">
    <location>
        <position position="114"/>
    </location>
</feature>
<feature type="transmembrane region" description="Helical" evidence="1">
    <location>
        <begin position="94"/>
        <end position="113"/>
    </location>
</feature>
<protein>
    <submittedName>
        <fullName evidence="2">10023_t:CDS:1</fullName>
    </submittedName>
</protein>
<keyword evidence="1" id="KW-0812">Transmembrane</keyword>